<evidence type="ECO:0000313" key="1">
    <source>
        <dbReference type="EMBL" id="OMF47309.1"/>
    </source>
</evidence>
<comment type="caution">
    <text evidence="1">The sequence shown here is derived from an EMBL/GenBank/DDBJ whole genome shotgun (WGS) entry which is preliminary data.</text>
</comment>
<reference evidence="1 2" key="1">
    <citation type="submission" date="2016-11" db="EMBL/GenBank/DDBJ databases">
        <title>Paenibacillus species isolates.</title>
        <authorList>
            <person name="Beno S.M."/>
        </authorList>
    </citation>
    <scope>NUCLEOTIDE SEQUENCE [LARGE SCALE GENOMIC DNA]</scope>
    <source>
        <strain evidence="1 2">FSL R5-0378</strain>
    </source>
</reference>
<dbReference type="Proteomes" id="UP000187172">
    <property type="component" value="Unassembled WGS sequence"/>
</dbReference>
<proteinExistence type="predicted"/>
<dbReference type="EMBL" id="MRTP01000018">
    <property type="protein sequence ID" value="OMF47309.1"/>
    <property type="molecule type" value="Genomic_DNA"/>
</dbReference>
<accession>A0A1R1E676</accession>
<sequence>MYRELLMQGKLEQALYAAQEMTKDVMIGMIQQGMDYQEAWEAVRQNWILLPDEETMPILLGSDPAGWTAPENV</sequence>
<gene>
    <name evidence="1" type="ORF">BK138_32255</name>
</gene>
<dbReference type="RefSeq" id="WP_076176380.1">
    <property type="nucleotide sequence ID" value="NZ_MRTP01000018.1"/>
</dbReference>
<keyword evidence="2" id="KW-1185">Reference proteome</keyword>
<dbReference type="AlphaFoldDB" id="A0A1R1E676"/>
<name>A0A1R1E676_9BACL</name>
<protein>
    <submittedName>
        <fullName evidence="1">Uncharacterized protein</fullName>
    </submittedName>
</protein>
<organism evidence="1 2">
    <name type="scientific">Paenibacillus rhizosphaerae</name>
    <dbReference type="NCBI Taxonomy" id="297318"/>
    <lineage>
        <taxon>Bacteria</taxon>
        <taxon>Bacillati</taxon>
        <taxon>Bacillota</taxon>
        <taxon>Bacilli</taxon>
        <taxon>Bacillales</taxon>
        <taxon>Paenibacillaceae</taxon>
        <taxon>Paenibacillus</taxon>
    </lineage>
</organism>
<evidence type="ECO:0000313" key="2">
    <source>
        <dbReference type="Proteomes" id="UP000187172"/>
    </source>
</evidence>